<sequence length="188" mass="22384">MQDNLPFLYLLMLVIILAVASFFVFRQVLKTRKKENRITQLQKKLKNEEATAKDYYELGSLYLNKKLYVQATRILQQALKFKDIEDENRALIYNAMGYAYFAQEQYDLAIRQYKEAIKLYPDYVIALNNLANSYRQKKLIAQAIETYEETLNYDPENKIANRQLEKLRKQFVKEPEQEEKSSKKEAKK</sequence>
<keyword evidence="1" id="KW-0802">TPR repeat</keyword>
<evidence type="ECO:0000256" key="3">
    <source>
        <dbReference type="SAM" id="Phobius"/>
    </source>
</evidence>
<protein>
    <submittedName>
        <fullName evidence="4">Tetratricopeptide repeat protein</fullName>
    </submittedName>
</protein>
<dbReference type="OrthoDB" id="485055at2"/>
<dbReference type="InterPro" id="IPR037919">
    <property type="entry name" value="OGT"/>
</dbReference>
<dbReference type="PROSITE" id="PS50293">
    <property type="entry name" value="TPR_REGION"/>
    <property type="match status" value="1"/>
</dbReference>
<accession>A0A5B8NJT7</accession>
<dbReference type="EMBL" id="CP042326">
    <property type="protein sequence ID" value="QDZ39284.1"/>
    <property type="molecule type" value="Genomic_DNA"/>
</dbReference>
<dbReference type="RefSeq" id="WP_146294888.1">
    <property type="nucleotide sequence ID" value="NZ_CP042326.1"/>
</dbReference>
<dbReference type="PANTHER" id="PTHR44366:SF1">
    <property type="entry name" value="UDP-N-ACETYLGLUCOSAMINE--PEPTIDE N-ACETYLGLUCOSAMINYLTRANSFERASE 110 KDA SUBUNIT"/>
    <property type="match status" value="1"/>
</dbReference>
<feature type="coiled-coil region" evidence="2">
    <location>
        <begin position="31"/>
        <end position="58"/>
    </location>
</feature>
<dbReference type="Pfam" id="PF13432">
    <property type="entry name" value="TPR_16"/>
    <property type="match status" value="1"/>
</dbReference>
<feature type="transmembrane region" description="Helical" evidence="3">
    <location>
        <begin position="6"/>
        <end position="25"/>
    </location>
</feature>
<dbReference type="InterPro" id="IPR019734">
    <property type="entry name" value="TPR_rpt"/>
</dbReference>
<dbReference type="PROSITE" id="PS50005">
    <property type="entry name" value="TPR"/>
    <property type="match status" value="3"/>
</dbReference>
<gene>
    <name evidence="4" type="ORF">FRE64_04665</name>
</gene>
<dbReference type="PANTHER" id="PTHR44366">
    <property type="entry name" value="UDP-N-ACETYLGLUCOSAMINE--PEPTIDE N-ACETYLGLUCOSAMINYLTRANSFERASE 110 KDA SUBUNIT"/>
    <property type="match status" value="1"/>
</dbReference>
<dbReference type="Gene3D" id="1.25.40.10">
    <property type="entry name" value="Tetratricopeptide repeat domain"/>
    <property type="match status" value="1"/>
</dbReference>
<keyword evidence="3" id="KW-0472">Membrane</keyword>
<dbReference type="Proteomes" id="UP000318453">
    <property type="component" value="Chromosome"/>
</dbReference>
<proteinExistence type="predicted"/>
<keyword evidence="3" id="KW-1133">Transmembrane helix</keyword>
<feature type="repeat" description="TPR" evidence="1">
    <location>
        <begin position="90"/>
        <end position="123"/>
    </location>
</feature>
<organism evidence="4 5">
    <name type="scientific">Euhalothece natronophila Z-M001</name>
    <dbReference type="NCBI Taxonomy" id="522448"/>
    <lineage>
        <taxon>Bacteria</taxon>
        <taxon>Bacillati</taxon>
        <taxon>Cyanobacteriota</taxon>
        <taxon>Cyanophyceae</taxon>
        <taxon>Oscillatoriophycideae</taxon>
        <taxon>Chroococcales</taxon>
        <taxon>Halothecacae</taxon>
        <taxon>Halothece cluster</taxon>
        <taxon>Euhalothece</taxon>
    </lineage>
</organism>
<dbReference type="SMART" id="SM00028">
    <property type="entry name" value="TPR"/>
    <property type="match status" value="3"/>
</dbReference>
<keyword evidence="5" id="KW-1185">Reference proteome</keyword>
<feature type="repeat" description="TPR" evidence="1">
    <location>
        <begin position="52"/>
        <end position="85"/>
    </location>
</feature>
<dbReference type="SUPFAM" id="SSF48452">
    <property type="entry name" value="TPR-like"/>
    <property type="match status" value="1"/>
</dbReference>
<keyword evidence="3" id="KW-0812">Transmembrane</keyword>
<dbReference type="GO" id="GO:0097363">
    <property type="term" value="F:protein O-acetylglucosaminyltransferase activity"/>
    <property type="evidence" value="ECO:0007669"/>
    <property type="project" value="TreeGrafter"/>
</dbReference>
<reference evidence="4" key="1">
    <citation type="submission" date="2019-08" db="EMBL/GenBank/DDBJ databases">
        <title>Carotenoids and Carotenoid Binding Proteins in the Halophilic Cyanobacterium Euhalothece sp. ZM00.</title>
        <authorList>
            <person name="Cho S.M."/>
            <person name="Song J.Y."/>
            <person name="Park Y.-I."/>
        </authorList>
    </citation>
    <scope>NUCLEOTIDE SEQUENCE [LARGE SCALE GENOMIC DNA]</scope>
    <source>
        <strain evidence="4">Z-M001</strain>
    </source>
</reference>
<evidence type="ECO:0000313" key="5">
    <source>
        <dbReference type="Proteomes" id="UP000318453"/>
    </source>
</evidence>
<dbReference type="GO" id="GO:0006493">
    <property type="term" value="P:protein O-linked glycosylation"/>
    <property type="evidence" value="ECO:0007669"/>
    <property type="project" value="InterPro"/>
</dbReference>
<dbReference type="KEGG" id="enn:FRE64_04665"/>
<keyword evidence="2" id="KW-0175">Coiled coil</keyword>
<evidence type="ECO:0000256" key="2">
    <source>
        <dbReference type="SAM" id="Coils"/>
    </source>
</evidence>
<dbReference type="AlphaFoldDB" id="A0A5B8NJT7"/>
<name>A0A5B8NJT7_9CHRO</name>
<dbReference type="InterPro" id="IPR011990">
    <property type="entry name" value="TPR-like_helical_dom_sf"/>
</dbReference>
<evidence type="ECO:0000256" key="1">
    <source>
        <dbReference type="PROSITE-ProRule" id="PRU00339"/>
    </source>
</evidence>
<evidence type="ECO:0000313" key="4">
    <source>
        <dbReference type="EMBL" id="QDZ39284.1"/>
    </source>
</evidence>
<feature type="repeat" description="TPR" evidence="1">
    <location>
        <begin position="124"/>
        <end position="157"/>
    </location>
</feature>